<keyword evidence="7" id="KW-1185">Reference proteome</keyword>
<dbReference type="RefSeq" id="WP_184692184.1">
    <property type="nucleotide sequence ID" value="NZ_JACHJN010000005.1"/>
</dbReference>
<dbReference type="PRINTS" id="PR00455">
    <property type="entry name" value="HTHTETR"/>
</dbReference>
<evidence type="ECO:0000256" key="3">
    <source>
        <dbReference type="ARBA" id="ARBA00023163"/>
    </source>
</evidence>
<keyword evidence="2 4" id="KW-0238">DNA-binding</keyword>
<dbReference type="Pfam" id="PF00440">
    <property type="entry name" value="TetR_N"/>
    <property type="match status" value="1"/>
</dbReference>
<sequence length="208" mass="22200">MVRLTRAQQQRRTHEHLLDAGRQVFLRRGFLAATVEEIAADAGYTRGAVYKHFGGKEGLWLAIIEADADTHLRQLRNALAEANDRDALIAALIPAGPTDEAAAKWSAAAAEVLAATARQPDTAALVAAVQRGHDEQVAALLAEHARRLRLEPAVPLHQAVVMIGALGIGLALRQTIAPPADSVAILTHVLRTVFPLPAPPPEHALGDH</sequence>
<dbReference type="PANTHER" id="PTHR47506:SF6">
    <property type="entry name" value="HTH-TYPE TRANSCRIPTIONAL REPRESSOR NEMR"/>
    <property type="match status" value="1"/>
</dbReference>
<protein>
    <submittedName>
        <fullName evidence="6">AcrR family transcriptional regulator</fullName>
    </submittedName>
</protein>
<keyword evidence="1" id="KW-0805">Transcription regulation</keyword>
<proteinExistence type="predicted"/>
<evidence type="ECO:0000259" key="5">
    <source>
        <dbReference type="PROSITE" id="PS50977"/>
    </source>
</evidence>
<accession>A0A841CFH7</accession>
<dbReference type="GO" id="GO:0003677">
    <property type="term" value="F:DNA binding"/>
    <property type="evidence" value="ECO:0007669"/>
    <property type="project" value="UniProtKB-UniRule"/>
</dbReference>
<evidence type="ECO:0000256" key="2">
    <source>
        <dbReference type="ARBA" id="ARBA00023125"/>
    </source>
</evidence>
<evidence type="ECO:0000313" key="6">
    <source>
        <dbReference type="EMBL" id="MBB5957292.1"/>
    </source>
</evidence>
<dbReference type="PROSITE" id="PS50977">
    <property type="entry name" value="HTH_TETR_2"/>
    <property type="match status" value="1"/>
</dbReference>
<dbReference type="InterPro" id="IPR001647">
    <property type="entry name" value="HTH_TetR"/>
</dbReference>
<feature type="DNA-binding region" description="H-T-H motif" evidence="4">
    <location>
        <begin position="34"/>
        <end position="53"/>
    </location>
</feature>
<feature type="domain" description="HTH tetR-type" evidence="5">
    <location>
        <begin position="11"/>
        <end position="71"/>
    </location>
</feature>
<gene>
    <name evidence="6" type="ORF">FHS29_003885</name>
</gene>
<comment type="caution">
    <text evidence="6">The sequence shown here is derived from an EMBL/GenBank/DDBJ whole genome shotgun (WGS) entry which is preliminary data.</text>
</comment>
<dbReference type="EMBL" id="JACHJN010000005">
    <property type="protein sequence ID" value="MBB5957292.1"/>
    <property type="molecule type" value="Genomic_DNA"/>
</dbReference>
<dbReference type="PANTHER" id="PTHR47506">
    <property type="entry name" value="TRANSCRIPTIONAL REGULATORY PROTEIN"/>
    <property type="match status" value="1"/>
</dbReference>
<reference evidence="6 7" key="1">
    <citation type="submission" date="2020-08" db="EMBL/GenBank/DDBJ databases">
        <title>Genomic Encyclopedia of Type Strains, Phase III (KMG-III): the genomes of soil and plant-associated and newly described type strains.</title>
        <authorList>
            <person name="Whitman W."/>
        </authorList>
    </citation>
    <scope>NUCLEOTIDE SEQUENCE [LARGE SCALE GENOMIC DNA]</scope>
    <source>
        <strain evidence="6 7">CECT 8640</strain>
    </source>
</reference>
<organism evidence="6 7">
    <name type="scientific">Saccharothrix tamanrassetensis</name>
    <dbReference type="NCBI Taxonomy" id="1051531"/>
    <lineage>
        <taxon>Bacteria</taxon>
        <taxon>Bacillati</taxon>
        <taxon>Actinomycetota</taxon>
        <taxon>Actinomycetes</taxon>
        <taxon>Pseudonocardiales</taxon>
        <taxon>Pseudonocardiaceae</taxon>
        <taxon>Saccharothrix</taxon>
    </lineage>
</organism>
<dbReference type="SUPFAM" id="SSF46689">
    <property type="entry name" value="Homeodomain-like"/>
    <property type="match status" value="1"/>
</dbReference>
<evidence type="ECO:0000256" key="1">
    <source>
        <dbReference type="ARBA" id="ARBA00023015"/>
    </source>
</evidence>
<name>A0A841CFH7_9PSEU</name>
<dbReference type="AlphaFoldDB" id="A0A841CFH7"/>
<evidence type="ECO:0000256" key="4">
    <source>
        <dbReference type="PROSITE-ProRule" id="PRU00335"/>
    </source>
</evidence>
<evidence type="ECO:0000313" key="7">
    <source>
        <dbReference type="Proteomes" id="UP000547510"/>
    </source>
</evidence>
<dbReference type="Proteomes" id="UP000547510">
    <property type="component" value="Unassembled WGS sequence"/>
</dbReference>
<dbReference type="InterPro" id="IPR009057">
    <property type="entry name" value="Homeodomain-like_sf"/>
</dbReference>
<dbReference type="Gene3D" id="1.10.357.10">
    <property type="entry name" value="Tetracycline Repressor, domain 2"/>
    <property type="match status" value="1"/>
</dbReference>
<keyword evidence="3" id="KW-0804">Transcription</keyword>